<protein>
    <recommendedName>
        <fullName evidence="3">Secreted protein</fullName>
    </recommendedName>
</protein>
<gene>
    <name evidence="1" type="ORF">NDU88_004934</name>
</gene>
<dbReference type="Proteomes" id="UP001066276">
    <property type="component" value="Chromosome 1_1"/>
</dbReference>
<evidence type="ECO:0000313" key="1">
    <source>
        <dbReference type="EMBL" id="KAJ1217340.1"/>
    </source>
</evidence>
<organism evidence="1 2">
    <name type="scientific">Pleurodeles waltl</name>
    <name type="common">Iberian ribbed newt</name>
    <dbReference type="NCBI Taxonomy" id="8319"/>
    <lineage>
        <taxon>Eukaryota</taxon>
        <taxon>Metazoa</taxon>
        <taxon>Chordata</taxon>
        <taxon>Craniata</taxon>
        <taxon>Vertebrata</taxon>
        <taxon>Euteleostomi</taxon>
        <taxon>Amphibia</taxon>
        <taxon>Batrachia</taxon>
        <taxon>Caudata</taxon>
        <taxon>Salamandroidea</taxon>
        <taxon>Salamandridae</taxon>
        <taxon>Pleurodelinae</taxon>
        <taxon>Pleurodeles</taxon>
    </lineage>
</organism>
<name>A0AAV7WTU0_PLEWA</name>
<keyword evidence="2" id="KW-1185">Reference proteome</keyword>
<sequence>MSSEMHSPRVCLLLHPVSCWGARGWHCQEALPETLLECHRHPATPVSVSRLVVPCRGRQGAERSQGRERALCAPWGVRGVLCEALGVDEVVRGIGRHCTCTVQVRGTGARAQEKCLDWCRGHGQG</sequence>
<reference evidence="1" key="1">
    <citation type="journal article" date="2022" name="bioRxiv">
        <title>Sequencing and chromosome-scale assembly of the giantPleurodeles waltlgenome.</title>
        <authorList>
            <person name="Brown T."/>
            <person name="Elewa A."/>
            <person name="Iarovenko S."/>
            <person name="Subramanian E."/>
            <person name="Araus A.J."/>
            <person name="Petzold A."/>
            <person name="Susuki M."/>
            <person name="Suzuki K.-i.T."/>
            <person name="Hayashi T."/>
            <person name="Toyoda A."/>
            <person name="Oliveira C."/>
            <person name="Osipova E."/>
            <person name="Leigh N.D."/>
            <person name="Simon A."/>
            <person name="Yun M.H."/>
        </authorList>
    </citation>
    <scope>NUCLEOTIDE SEQUENCE</scope>
    <source>
        <strain evidence="1">20211129_DDA</strain>
        <tissue evidence="1">Liver</tissue>
    </source>
</reference>
<comment type="caution">
    <text evidence="1">The sequence shown here is derived from an EMBL/GenBank/DDBJ whole genome shotgun (WGS) entry which is preliminary data.</text>
</comment>
<dbReference type="AlphaFoldDB" id="A0AAV7WTU0"/>
<evidence type="ECO:0008006" key="3">
    <source>
        <dbReference type="Google" id="ProtNLM"/>
    </source>
</evidence>
<evidence type="ECO:0000313" key="2">
    <source>
        <dbReference type="Proteomes" id="UP001066276"/>
    </source>
</evidence>
<accession>A0AAV7WTU0</accession>
<dbReference type="EMBL" id="JANPWB010000001">
    <property type="protein sequence ID" value="KAJ1217340.1"/>
    <property type="molecule type" value="Genomic_DNA"/>
</dbReference>
<proteinExistence type="predicted"/>